<dbReference type="SUPFAM" id="SSF53335">
    <property type="entry name" value="S-adenosyl-L-methionine-dependent methyltransferases"/>
    <property type="match status" value="1"/>
</dbReference>
<dbReference type="Pfam" id="PF13649">
    <property type="entry name" value="Methyltransf_25"/>
    <property type="match status" value="1"/>
</dbReference>
<dbReference type="InterPro" id="IPR041698">
    <property type="entry name" value="Methyltransf_25"/>
</dbReference>
<dbReference type="InterPro" id="IPR029063">
    <property type="entry name" value="SAM-dependent_MTases_sf"/>
</dbReference>
<name>A0A0F9C3G4_9ZZZZ</name>
<protein>
    <recommendedName>
        <fullName evidence="1">Methyltransferase domain-containing protein</fullName>
    </recommendedName>
</protein>
<accession>A0A0F9C3G4</accession>
<proteinExistence type="predicted"/>
<dbReference type="EMBL" id="LAZR01035001">
    <property type="protein sequence ID" value="KKL28709.1"/>
    <property type="molecule type" value="Genomic_DNA"/>
</dbReference>
<evidence type="ECO:0000313" key="2">
    <source>
        <dbReference type="EMBL" id="KKL28709.1"/>
    </source>
</evidence>
<reference evidence="2" key="1">
    <citation type="journal article" date="2015" name="Nature">
        <title>Complex archaea that bridge the gap between prokaryotes and eukaryotes.</title>
        <authorList>
            <person name="Spang A."/>
            <person name="Saw J.H."/>
            <person name="Jorgensen S.L."/>
            <person name="Zaremba-Niedzwiedzka K."/>
            <person name="Martijn J."/>
            <person name="Lind A.E."/>
            <person name="van Eijk R."/>
            <person name="Schleper C."/>
            <person name="Guy L."/>
            <person name="Ettema T.J."/>
        </authorList>
    </citation>
    <scope>NUCLEOTIDE SEQUENCE</scope>
</reference>
<gene>
    <name evidence="2" type="ORF">LCGC14_2372450</name>
</gene>
<dbReference type="AlphaFoldDB" id="A0A0F9C3G4"/>
<dbReference type="Gene3D" id="3.40.50.150">
    <property type="entry name" value="Vaccinia Virus protein VP39"/>
    <property type="match status" value="1"/>
</dbReference>
<organism evidence="2">
    <name type="scientific">marine sediment metagenome</name>
    <dbReference type="NCBI Taxonomy" id="412755"/>
    <lineage>
        <taxon>unclassified sequences</taxon>
        <taxon>metagenomes</taxon>
        <taxon>ecological metagenomes</taxon>
    </lineage>
</organism>
<dbReference type="CDD" id="cd02440">
    <property type="entry name" value="AdoMet_MTases"/>
    <property type="match status" value="1"/>
</dbReference>
<comment type="caution">
    <text evidence="2">The sequence shown here is derived from an EMBL/GenBank/DDBJ whole genome shotgun (WGS) entry which is preliminary data.</text>
</comment>
<feature type="domain" description="Methyltransferase" evidence="1">
    <location>
        <begin position="56"/>
        <end position="131"/>
    </location>
</feature>
<evidence type="ECO:0000259" key="1">
    <source>
        <dbReference type="Pfam" id="PF13649"/>
    </source>
</evidence>
<feature type="non-terminal residue" evidence="2">
    <location>
        <position position="134"/>
    </location>
</feature>
<sequence>MDKALLTGVQKLLNAKVYPPTHKYSIADLTPHGALKERVRYLLELCPNFFRAHRFLDVGASKGFFSLTAAQQSKEVVAIDPDAESLAIWEPVCPSNVNQVVSTFGQLSVDVDGTYDMIWMGNGHHYAAREDAFE</sequence>